<sequence>MNVNQVPLLVRREIEATVLAQVYEVLKKRLGQEEALAAMTQMVEHTAEEAGKAFAAESKTGPSLEHFATIWDRLMAVPGSLETEGYELGRDRMSLTVTGCGYLKLYEKMGLAPELLPVLSCCRDFAFARGYSPKLHLERPTFIGQGDELCQFDYTWQEDLIA</sequence>
<evidence type="ECO:0008006" key="3">
    <source>
        <dbReference type="Google" id="ProtNLM"/>
    </source>
</evidence>
<evidence type="ECO:0000313" key="1">
    <source>
        <dbReference type="EMBL" id="BEQ13375.1"/>
    </source>
</evidence>
<keyword evidence="2" id="KW-1185">Reference proteome</keyword>
<dbReference type="KEGG" id="dmp:FAK_04410"/>
<dbReference type="Proteomes" id="UP001366166">
    <property type="component" value="Chromosome"/>
</dbReference>
<organism evidence="1 2">
    <name type="scientific">Desulfoferula mesophila</name>
    <dbReference type="NCBI Taxonomy" id="3058419"/>
    <lineage>
        <taxon>Bacteria</taxon>
        <taxon>Pseudomonadati</taxon>
        <taxon>Thermodesulfobacteriota</taxon>
        <taxon>Desulfarculia</taxon>
        <taxon>Desulfarculales</taxon>
        <taxon>Desulfarculaceae</taxon>
        <taxon>Desulfoferula</taxon>
    </lineage>
</organism>
<reference evidence="2" key="1">
    <citation type="journal article" date="2023" name="Arch. Microbiol.">
        <title>Desulfoferula mesophilus gen. nov. sp. nov., a mesophilic sulfate-reducing bacterium isolated from a brackish lake sediment.</title>
        <authorList>
            <person name="Watanabe T."/>
            <person name="Yabe T."/>
            <person name="Tsuji J.M."/>
            <person name="Fukui M."/>
        </authorList>
    </citation>
    <scope>NUCLEOTIDE SEQUENCE [LARGE SCALE GENOMIC DNA]</scope>
    <source>
        <strain evidence="2">12FAK</strain>
    </source>
</reference>
<dbReference type="InterPro" id="IPR026002">
    <property type="entry name" value="ATC_hydrolase-like"/>
</dbReference>
<evidence type="ECO:0000313" key="2">
    <source>
        <dbReference type="Proteomes" id="UP001366166"/>
    </source>
</evidence>
<gene>
    <name evidence="1" type="ORF">FAK_04410</name>
</gene>
<protein>
    <recommendedName>
        <fullName evidence="3">L-2-amino-thiazoline-4-carboxylic acid hydrolase</fullName>
    </recommendedName>
</protein>
<proteinExistence type="predicted"/>
<accession>A0AAU9EN27</accession>
<dbReference type="AlphaFoldDB" id="A0AAU9EN27"/>
<dbReference type="EMBL" id="AP028679">
    <property type="protein sequence ID" value="BEQ13375.1"/>
    <property type="molecule type" value="Genomic_DNA"/>
</dbReference>
<dbReference type="Pfam" id="PF14196">
    <property type="entry name" value="ATC_hydrolase"/>
    <property type="match status" value="1"/>
</dbReference>
<dbReference type="RefSeq" id="WP_338605021.1">
    <property type="nucleotide sequence ID" value="NZ_AP028679.1"/>
</dbReference>
<name>A0AAU9EN27_9BACT</name>